<gene>
    <name evidence="2" type="ORF">METZ01_LOCUS114555</name>
</gene>
<keyword evidence="1" id="KW-0472">Membrane</keyword>
<name>A0A381XB23_9ZZZZ</name>
<keyword evidence="1" id="KW-0812">Transmembrane</keyword>
<feature type="transmembrane region" description="Helical" evidence="1">
    <location>
        <begin position="95"/>
        <end position="112"/>
    </location>
</feature>
<sequence>MSEEYAWKGKVDLEYTLVNGTLDLEPTIHNTLTKSIGVDEDGDTEITVEMSGSNDSHGFGSGSNTGGMMNQTIVVESKPLESVEAFGVKASSSNIILALMCVIVMIACWRLLKKWY</sequence>
<keyword evidence="1" id="KW-1133">Transmembrane helix</keyword>
<organism evidence="2">
    <name type="scientific">marine metagenome</name>
    <dbReference type="NCBI Taxonomy" id="408172"/>
    <lineage>
        <taxon>unclassified sequences</taxon>
        <taxon>metagenomes</taxon>
        <taxon>ecological metagenomes</taxon>
    </lineage>
</organism>
<dbReference type="EMBL" id="UINC01014474">
    <property type="protein sequence ID" value="SVA61701.1"/>
    <property type="molecule type" value="Genomic_DNA"/>
</dbReference>
<dbReference type="AlphaFoldDB" id="A0A381XB23"/>
<evidence type="ECO:0000256" key="1">
    <source>
        <dbReference type="SAM" id="Phobius"/>
    </source>
</evidence>
<reference evidence="2" key="1">
    <citation type="submission" date="2018-05" db="EMBL/GenBank/DDBJ databases">
        <authorList>
            <person name="Lanie J.A."/>
            <person name="Ng W.-L."/>
            <person name="Kazmierczak K.M."/>
            <person name="Andrzejewski T.M."/>
            <person name="Davidsen T.M."/>
            <person name="Wayne K.J."/>
            <person name="Tettelin H."/>
            <person name="Glass J.I."/>
            <person name="Rusch D."/>
            <person name="Podicherti R."/>
            <person name="Tsui H.-C.T."/>
            <person name="Winkler M.E."/>
        </authorList>
    </citation>
    <scope>NUCLEOTIDE SEQUENCE</scope>
</reference>
<proteinExistence type="predicted"/>
<protein>
    <submittedName>
        <fullName evidence="2">Uncharacterized protein</fullName>
    </submittedName>
</protein>
<accession>A0A381XB23</accession>
<evidence type="ECO:0000313" key="2">
    <source>
        <dbReference type="EMBL" id="SVA61701.1"/>
    </source>
</evidence>